<dbReference type="EMBL" id="HBUF01147176">
    <property type="protein sequence ID" value="CAG6647481.1"/>
    <property type="molecule type" value="Transcribed_RNA"/>
</dbReference>
<dbReference type="AlphaFoldDB" id="A0A8D8RAB7"/>
<dbReference type="EMBL" id="HBUF01288993">
    <property type="protein sequence ID" value="CAG6688830.1"/>
    <property type="molecule type" value="Transcribed_RNA"/>
</dbReference>
<sequence length="314" mass="36521">MEQSSCLLLPTLVLAVLSPALCLPGEKFRINPDDIERVKQMSNLTDNRDRTAKNVNFAWKMTVQSTSPTTQDPKYTSTLDPEMQKKNNEIYDKLFAQLAYTLRDKEYLNRWLTEMDKGYHIFLYEIQKQDRSKFFKKFYGKDLFDREDGSRLFSVMMAVLTNLMSKENFLEFEKTLYRNQYGRDLGREHFNDIKQPDNSMEAKNETSAAFSVMHLFMLKSLGEPSFRGRWAAAKSKGYDNLIKELEDKGPDDFINKDVDDENFMAGKGGLFWHGIIKYLKSIGETGFDALCNKVDNLPKHITSDDVVKQRLLWL</sequence>
<accession>A0A8D8RAB7</accession>
<dbReference type="EMBL" id="HBUF01147174">
    <property type="protein sequence ID" value="CAG6647478.1"/>
    <property type="molecule type" value="Transcribed_RNA"/>
</dbReference>
<name>A0A8D8RAB7_9HEMI</name>
<dbReference type="EMBL" id="HBUF01147177">
    <property type="protein sequence ID" value="CAG6647483.1"/>
    <property type="molecule type" value="Transcribed_RNA"/>
</dbReference>
<keyword evidence="1" id="KW-0732">Signal</keyword>
<feature type="chain" id="PRO_5036261848" evidence="1">
    <location>
        <begin position="23"/>
        <end position="314"/>
    </location>
</feature>
<organism evidence="2">
    <name type="scientific">Cacopsylla melanoneura</name>
    <dbReference type="NCBI Taxonomy" id="428564"/>
    <lineage>
        <taxon>Eukaryota</taxon>
        <taxon>Metazoa</taxon>
        <taxon>Ecdysozoa</taxon>
        <taxon>Arthropoda</taxon>
        <taxon>Hexapoda</taxon>
        <taxon>Insecta</taxon>
        <taxon>Pterygota</taxon>
        <taxon>Neoptera</taxon>
        <taxon>Paraneoptera</taxon>
        <taxon>Hemiptera</taxon>
        <taxon>Sternorrhyncha</taxon>
        <taxon>Psylloidea</taxon>
        <taxon>Psyllidae</taxon>
        <taxon>Psyllinae</taxon>
        <taxon>Cacopsylla</taxon>
    </lineage>
</organism>
<dbReference type="EMBL" id="HBUF01682711">
    <property type="protein sequence ID" value="CAG6792678.1"/>
    <property type="molecule type" value="Transcribed_RNA"/>
</dbReference>
<protein>
    <submittedName>
        <fullName evidence="2">Uncharacterized protein</fullName>
    </submittedName>
</protein>
<feature type="signal peptide" evidence="1">
    <location>
        <begin position="1"/>
        <end position="22"/>
    </location>
</feature>
<evidence type="ECO:0000256" key="1">
    <source>
        <dbReference type="SAM" id="SignalP"/>
    </source>
</evidence>
<evidence type="ECO:0000313" key="2">
    <source>
        <dbReference type="EMBL" id="CAG6647483.1"/>
    </source>
</evidence>
<reference evidence="2" key="1">
    <citation type="submission" date="2021-05" db="EMBL/GenBank/DDBJ databases">
        <authorList>
            <person name="Alioto T."/>
            <person name="Alioto T."/>
            <person name="Gomez Garrido J."/>
        </authorList>
    </citation>
    <scope>NUCLEOTIDE SEQUENCE</scope>
</reference>
<proteinExistence type="predicted"/>